<dbReference type="InterPro" id="IPR027417">
    <property type="entry name" value="P-loop_NTPase"/>
</dbReference>
<dbReference type="InterPro" id="IPR015415">
    <property type="entry name" value="Spast_Vps4_C"/>
</dbReference>
<dbReference type="Pfam" id="PF17862">
    <property type="entry name" value="AAA_lid_3"/>
    <property type="match status" value="1"/>
</dbReference>
<dbReference type="EMBL" id="HE580271">
    <property type="protein sequence ID" value="CCD25098.1"/>
    <property type="molecule type" value="Genomic_DNA"/>
</dbReference>
<keyword evidence="2" id="KW-0547">Nucleotide-binding</keyword>
<dbReference type="InterPro" id="IPR003960">
    <property type="entry name" value="ATPase_AAA_CS"/>
</dbReference>
<evidence type="ECO:0000256" key="2">
    <source>
        <dbReference type="ARBA" id="ARBA00022741"/>
    </source>
</evidence>
<dbReference type="AlphaFoldDB" id="G0WBH8"/>
<dbReference type="KEGG" id="ndi:NDAI_0E02810"/>
<dbReference type="SUPFAM" id="SSF52540">
    <property type="entry name" value="P-loop containing nucleoside triphosphate hydrolases"/>
    <property type="match status" value="1"/>
</dbReference>
<dbReference type="OMA" id="YETRLYH"/>
<evidence type="ECO:0000313" key="7">
    <source>
        <dbReference type="Proteomes" id="UP000000689"/>
    </source>
</evidence>
<dbReference type="OrthoDB" id="10251136at2759"/>
<dbReference type="eggNOG" id="KOG0740">
    <property type="taxonomic scope" value="Eukaryota"/>
</dbReference>
<dbReference type="FunFam" id="3.40.50.300:FF:000093">
    <property type="entry name" value="Fidgetin-like 1"/>
    <property type="match status" value="1"/>
</dbReference>
<dbReference type="InterPro" id="IPR041569">
    <property type="entry name" value="AAA_lid_3"/>
</dbReference>
<reference evidence="6 7" key="1">
    <citation type="journal article" date="2011" name="Proc. Natl. Acad. Sci. U.S.A.">
        <title>Evolutionary erosion of yeast sex chromosomes by mating-type switching accidents.</title>
        <authorList>
            <person name="Gordon J.L."/>
            <person name="Armisen D."/>
            <person name="Proux-Wera E."/>
            <person name="Oheigeartaigh S.S."/>
            <person name="Byrne K.P."/>
            <person name="Wolfe K.H."/>
        </authorList>
    </citation>
    <scope>NUCLEOTIDE SEQUENCE [LARGE SCALE GENOMIC DNA]</scope>
    <source>
        <strain evidence="7">ATCC 10597 / BCRC 20456 / CBS 421 / NBRC 0211 / NRRL Y-12639</strain>
    </source>
</reference>
<keyword evidence="3" id="KW-0067">ATP-binding</keyword>
<dbReference type="CDD" id="cd19509">
    <property type="entry name" value="RecA-like_VPS4-like"/>
    <property type="match status" value="1"/>
</dbReference>
<dbReference type="SMART" id="SM00382">
    <property type="entry name" value="AAA"/>
    <property type="match status" value="1"/>
</dbReference>
<accession>G0WBH8</accession>
<evidence type="ECO:0000313" key="6">
    <source>
        <dbReference type="EMBL" id="CCD25098.1"/>
    </source>
</evidence>
<protein>
    <recommendedName>
        <fullName evidence="5">AAA+ ATPase domain-containing protein</fullName>
    </recommendedName>
</protein>
<dbReference type="PROSITE" id="PS00674">
    <property type="entry name" value="AAA"/>
    <property type="match status" value="1"/>
</dbReference>
<feature type="compositionally biased region" description="Polar residues" evidence="4">
    <location>
        <begin position="335"/>
        <end position="350"/>
    </location>
</feature>
<dbReference type="InterPro" id="IPR003593">
    <property type="entry name" value="AAA+_ATPase"/>
</dbReference>
<dbReference type="InterPro" id="IPR050304">
    <property type="entry name" value="MT-severing_AAA_ATPase"/>
</dbReference>
<evidence type="ECO:0000256" key="3">
    <source>
        <dbReference type="ARBA" id="ARBA00022840"/>
    </source>
</evidence>
<evidence type="ECO:0000256" key="4">
    <source>
        <dbReference type="SAM" id="MobiDB-lite"/>
    </source>
</evidence>
<dbReference type="GO" id="GO:0005938">
    <property type="term" value="C:cell cortex"/>
    <property type="evidence" value="ECO:0007669"/>
    <property type="project" value="EnsemblFungi"/>
</dbReference>
<feature type="domain" description="AAA+ ATPase" evidence="5">
    <location>
        <begin position="507"/>
        <end position="651"/>
    </location>
</feature>
<feature type="region of interest" description="Disordered" evidence="4">
    <location>
        <begin position="392"/>
        <end position="411"/>
    </location>
</feature>
<dbReference type="STRING" id="1071378.G0WBH8"/>
<evidence type="ECO:0000259" key="5">
    <source>
        <dbReference type="SMART" id="SM00382"/>
    </source>
</evidence>
<dbReference type="PANTHER" id="PTHR23074:SF81">
    <property type="entry name" value="26S PROTEASOME SUBUNIT YTA6-RELATED"/>
    <property type="match status" value="1"/>
</dbReference>
<dbReference type="GO" id="GO:0045727">
    <property type="term" value="P:positive regulation of translation"/>
    <property type="evidence" value="ECO:0007669"/>
    <property type="project" value="EnsemblFungi"/>
</dbReference>
<organism evidence="6 7">
    <name type="scientific">Naumovozyma dairenensis (strain ATCC 10597 / BCRC 20456 / CBS 421 / NBRC 0211 / NRRL Y-12639)</name>
    <name type="common">Saccharomyces dairenensis</name>
    <dbReference type="NCBI Taxonomy" id="1071378"/>
    <lineage>
        <taxon>Eukaryota</taxon>
        <taxon>Fungi</taxon>
        <taxon>Dikarya</taxon>
        <taxon>Ascomycota</taxon>
        <taxon>Saccharomycotina</taxon>
        <taxon>Saccharomycetes</taxon>
        <taxon>Saccharomycetales</taxon>
        <taxon>Saccharomycetaceae</taxon>
        <taxon>Naumovozyma</taxon>
    </lineage>
</organism>
<evidence type="ECO:0000256" key="1">
    <source>
        <dbReference type="ARBA" id="ARBA00006914"/>
    </source>
</evidence>
<dbReference type="HOGENOM" id="CLU_000688_15_3_1"/>
<feature type="region of interest" description="Disordered" evidence="4">
    <location>
        <begin position="209"/>
        <end position="286"/>
    </location>
</feature>
<dbReference type="PANTHER" id="PTHR23074">
    <property type="entry name" value="AAA DOMAIN-CONTAINING"/>
    <property type="match status" value="1"/>
</dbReference>
<gene>
    <name evidence="6" type="primary">NDAI0E02810</name>
    <name evidence="6" type="ordered locus">NDAI_0E02810</name>
</gene>
<feature type="compositionally biased region" description="Basic and acidic residues" evidence="4">
    <location>
        <begin position="209"/>
        <end position="223"/>
    </location>
</feature>
<dbReference type="FunFam" id="1.10.8.60:FF:000022">
    <property type="entry name" value="Fidgetin like 1"/>
    <property type="match status" value="1"/>
</dbReference>
<dbReference type="RefSeq" id="XP_003670341.1">
    <property type="nucleotide sequence ID" value="XM_003670293.1"/>
</dbReference>
<proteinExistence type="inferred from homology"/>
<dbReference type="Pfam" id="PF09336">
    <property type="entry name" value="Vps4_C"/>
    <property type="match status" value="1"/>
</dbReference>
<dbReference type="Gene3D" id="3.40.50.300">
    <property type="entry name" value="P-loop containing nucleotide triphosphate hydrolases"/>
    <property type="match status" value="1"/>
</dbReference>
<comment type="similarity">
    <text evidence="1">Belongs to the AAA ATPase family.</text>
</comment>
<dbReference type="GO" id="GO:0005524">
    <property type="term" value="F:ATP binding"/>
    <property type="evidence" value="ECO:0007669"/>
    <property type="project" value="UniProtKB-KW"/>
</dbReference>
<dbReference type="Pfam" id="PF00004">
    <property type="entry name" value="AAA"/>
    <property type="match status" value="1"/>
</dbReference>
<keyword evidence="7" id="KW-1185">Reference proteome</keyword>
<dbReference type="GO" id="GO:0016887">
    <property type="term" value="F:ATP hydrolysis activity"/>
    <property type="evidence" value="ECO:0007669"/>
    <property type="project" value="InterPro"/>
</dbReference>
<name>G0WBH8_NAUDC</name>
<dbReference type="Proteomes" id="UP000000689">
    <property type="component" value="Chromosome 5"/>
</dbReference>
<sequence length="756" mass="86843">MPHDKFEIPGNLTLIQAIELLYNIIKSQYGNLKHPTNPRADPPLAERYKSLNHLLNYLHDAIKKIERHYGLGKHYFWNVPEYYPEYKVQMDDLKILRQDIITEENEVQEEIISNNADKKTPTTLEYGNNILKLSQLWRNNSKKEKKKAMETKMIEEEVAQIKEARRLEEERKIRENKLQQERIEIQNKKMLELKIKDQVETEVNAKLEQEERRRKKMECELERRRKQQLAKQKEKQVIVEGSEAYRSSRSKSPSPPIRTKTLGRRSVDVKRRSHELTMSNSESLRRRSFDIKTNPNISGKKDPILSQERNNDIGIAAIVAWQKHAQLEVPKKTLPSISLQNNNRKQSTKAVSPGTHNRPRHSKPSMAKMHGTNTQTKNLGSKDARINNADIERSGIKTTVNRRPSSRKQVHERKLPAVLKDEVDKTQEIPDKARETSLLDQRIKYIMTTLQGVDERACEQIINDILIMDEKIHWDDIAGLNNTKNILKETVVYPFLRPDLFKGLREPVRGMLLFGPPGTGKTMIAKAVATESHSTFFSISASSLLSKYLGESEKLVRALFYMAKRLSPSIIFLDEIDSLLTTRSDNENESSRRIKTELLIQWSSLSKAIPHSDPNGKSNNVLLLAATNLPWAIDEAARRRFSKRLYIPLPDSETRLYHLKKLMSSQKNILTVSDFKIISIATEGFSGSDITALAKEAAMEPIRDLGDELMNTNFDTIRGVSKQDFDTALSTIKKSVSKESLSHYEHWALQFGSTGS</sequence>
<dbReference type="Gene3D" id="1.10.8.60">
    <property type="match status" value="1"/>
</dbReference>
<dbReference type="GeneID" id="11498676"/>
<dbReference type="InterPro" id="IPR003959">
    <property type="entry name" value="ATPase_AAA_core"/>
</dbReference>
<feature type="region of interest" description="Disordered" evidence="4">
    <location>
        <begin position="334"/>
        <end position="383"/>
    </location>
</feature>